<gene>
    <name evidence="2" type="ORF">PSTG_05564</name>
</gene>
<organism evidence="2 3">
    <name type="scientific">Puccinia striiformis f. sp. tritici PST-78</name>
    <dbReference type="NCBI Taxonomy" id="1165861"/>
    <lineage>
        <taxon>Eukaryota</taxon>
        <taxon>Fungi</taxon>
        <taxon>Dikarya</taxon>
        <taxon>Basidiomycota</taxon>
        <taxon>Pucciniomycotina</taxon>
        <taxon>Pucciniomycetes</taxon>
        <taxon>Pucciniales</taxon>
        <taxon>Pucciniaceae</taxon>
        <taxon>Puccinia</taxon>
    </lineage>
</organism>
<evidence type="ECO:0008006" key="4">
    <source>
        <dbReference type="Google" id="ProtNLM"/>
    </source>
</evidence>
<keyword evidence="3" id="KW-1185">Reference proteome</keyword>
<dbReference type="AlphaFoldDB" id="A0A0L0VPJ4"/>
<feature type="compositionally biased region" description="Polar residues" evidence="1">
    <location>
        <begin position="420"/>
        <end position="432"/>
    </location>
</feature>
<dbReference type="STRING" id="1165861.A0A0L0VPJ4"/>
<feature type="compositionally biased region" description="Polar residues" evidence="1">
    <location>
        <begin position="1"/>
        <end position="14"/>
    </location>
</feature>
<feature type="compositionally biased region" description="Polar residues" evidence="1">
    <location>
        <begin position="52"/>
        <end position="65"/>
    </location>
</feature>
<feature type="compositionally biased region" description="Polar residues" evidence="1">
    <location>
        <begin position="487"/>
        <end position="500"/>
    </location>
</feature>
<dbReference type="SUPFAM" id="SSF56672">
    <property type="entry name" value="DNA/RNA polymerases"/>
    <property type="match status" value="1"/>
</dbReference>
<evidence type="ECO:0000313" key="2">
    <source>
        <dbReference type="EMBL" id="KNF01208.1"/>
    </source>
</evidence>
<feature type="compositionally biased region" description="Low complexity" evidence="1">
    <location>
        <begin position="446"/>
        <end position="460"/>
    </location>
</feature>
<protein>
    <recommendedName>
        <fullName evidence="4">Reverse transcriptase domain-containing protein</fullName>
    </recommendedName>
</protein>
<name>A0A0L0VPJ4_9BASI</name>
<dbReference type="EMBL" id="AJIL01000031">
    <property type="protein sequence ID" value="KNF01208.1"/>
    <property type="molecule type" value="Genomic_DNA"/>
</dbReference>
<reference evidence="3" key="1">
    <citation type="submission" date="2014-03" db="EMBL/GenBank/DDBJ databases">
        <title>The Genome Sequence of Puccinia striiformis f. sp. tritici PST-78.</title>
        <authorList>
            <consortium name="The Broad Institute Genome Sequencing Platform"/>
            <person name="Cuomo C."/>
            <person name="Hulbert S."/>
            <person name="Chen X."/>
            <person name="Walker B."/>
            <person name="Young S.K."/>
            <person name="Zeng Q."/>
            <person name="Gargeya S."/>
            <person name="Fitzgerald M."/>
            <person name="Haas B."/>
            <person name="Abouelleil A."/>
            <person name="Alvarado L."/>
            <person name="Arachchi H.M."/>
            <person name="Berlin A.M."/>
            <person name="Chapman S.B."/>
            <person name="Goldberg J."/>
            <person name="Griggs A."/>
            <person name="Gujja S."/>
            <person name="Hansen M."/>
            <person name="Howarth C."/>
            <person name="Imamovic A."/>
            <person name="Larimer J."/>
            <person name="McCowan C."/>
            <person name="Montmayeur A."/>
            <person name="Murphy C."/>
            <person name="Neiman D."/>
            <person name="Pearson M."/>
            <person name="Priest M."/>
            <person name="Roberts A."/>
            <person name="Saif S."/>
            <person name="Shea T."/>
            <person name="Sisk P."/>
            <person name="Sykes S."/>
            <person name="Wortman J."/>
            <person name="Nusbaum C."/>
            <person name="Birren B."/>
        </authorList>
    </citation>
    <scope>NUCLEOTIDE SEQUENCE [LARGE SCALE GENOMIC DNA]</scope>
    <source>
        <strain evidence="3">race PST-78</strain>
    </source>
</reference>
<dbReference type="InterPro" id="IPR043502">
    <property type="entry name" value="DNA/RNA_pol_sf"/>
</dbReference>
<dbReference type="Proteomes" id="UP000054564">
    <property type="component" value="Unassembled WGS sequence"/>
</dbReference>
<dbReference type="PANTHER" id="PTHR33050">
    <property type="entry name" value="REVERSE TRANSCRIPTASE DOMAIN-CONTAINING PROTEIN"/>
    <property type="match status" value="1"/>
</dbReference>
<feature type="compositionally biased region" description="Polar residues" evidence="1">
    <location>
        <begin position="74"/>
        <end position="98"/>
    </location>
</feature>
<evidence type="ECO:0000313" key="3">
    <source>
        <dbReference type="Proteomes" id="UP000054564"/>
    </source>
</evidence>
<feature type="region of interest" description="Disordered" evidence="1">
    <location>
        <begin position="1"/>
        <end position="130"/>
    </location>
</feature>
<comment type="caution">
    <text evidence="2">The sequence shown here is derived from an EMBL/GenBank/DDBJ whole genome shotgun (WGS) entry which is preliminary data.</text>
</comment>
<evidence type="ECO:0000256" key="1">
    <source>
        <dbReference type="SAM" id="MobiDB-lite"/>
    </source>
</evidence>
<feature type="compositionally biased region" description="Low complexity" evidence="1">
    <location>
        <begin position="29"/>
        <end position="50"/>
    </location>
</feature>
<feature type="region of interest" description="Disordered" evidence="1">
    <location>
        <begin position="396"/>
        <end position="520"/>
    </location>
</feature>
<proteinExistence type="predicted"/>
<dbReference type="PANTHER" id="PTHR33050:SF7">
    <property type="entry name" value="RIBONUCLEASE H"/>
    <property type="match status" value="1"/>
</dbReference>
<sequence length="1058" mass="119608">MSNPNLQSLSNQPKNPVGRETPEPVTDMTNPSETSNPSTPNPHSSTSGNPDPTHNTSEPNTAKTNPTRKGRTTRAASKQQERTPTTTKSVDPNDSSQIAVRDIAAALGTETPSDEPTIKEVQPPTVQTEPTDDEVAFKAQEDGDERTATMFFDIHHSLLPPTRASKNLDRLRPTILTTIEPIEIKEGSGPIMPMKRRPTDGQPTEVRHLKFKWGTSNDHSDGGFAPYFHKNILELKGPIPLTIFNKAWQARALLWHSANHSSSAAEKAEKSLRYYGLAVPDKYAQSHSDWTLNYGVFHETMKTSYKYETLAEWILIHKANCDRMLSKDGFMVALRYDIKMRTNAWQFKPTIDGVEYVSDFSEVQQDTYEEAYSEARANGELIFKTINPYAIGGPREKWEAATGTPPTRTTTVTQTPKVTAQSTLANSTSTSLPAKPNPGKQQPTSNPGYQGNNYNPNFRNRGGRGQGGGPREYDQNQVTTKAPEYMSRNTGDFPSETEPTGSEVEPVSEQSKPSGPTWPEKVSCEMNIAEWKTALERNDLLPEFNDVIDGFTHGFHQGIPDHHLGEAHPYFTPPNHKSALMAREKIEETITKELAAKRMYGPYSKEQVFQKFGFFRTNPLGATVNSDGSVRPINDLSFPHEGDIPSVNSFVDKEDYQTSWDHFDKVSIFFRRQTQPLLLAIFDWEKAYRQVPTAMTQWPYLMVQDFKEQILIDTRITFGGVAGCGSFGRPADAWKQIMWKEFDLVQVFRWVDDNLFIKTHESQLTLDHIVERSTELGVKTNPSKISPFKEEQKYIGFIWNGSKRTVRLPTEKKYERVQQLKAFLQPDTVFTFNQVEVLAGRLNHVSSLLPQLRCYLNAIYRWLYGWHNRRHPLPVPADAKEDIEMWFQTLLSYDETRIIRSPSPTEIGWVGDASTGFGIGILVGSRWAQFQLTKEWRFGPGSDQDIGWLETVAVRLGLLVLAKLGALPGKQFIVWTDNTTTENLIKKRKSKHSHANKEWKTIQALLVKMQIDIVSKRVTSNSNAADALSRGDRSRHRPGDMVVIELPPDLENRMFQSY</sequence>
<accession>A0A0L0VPJ4</accession>
<dbReference type="InterPro" id="IPR052055">
    <property type="entry name" value="Hepadnavirus_pol/RT"/>
</dbReference>
<feature type="compositionally biased region" description="Low complexity" evidence="1">
    <location>
        <begin position="402"/>
        <end position="419"/>
    </location>
</feature>